<reference evidence="1" key="1">
    <citation type="submission" date="2021-01" db="EMBL/GenBank/DDBJ databases">
        <authorList>
            <consortium name="Aspergillus puulaauensis MK2 genome sequencing consortium"/>
            <person name="Kazuki M."/>
            <person name="Futagami T."/>
        </authorList>
    </citation>
    <scope>NUCLEOTIDE SEQUENCE</scope>
    <source>
        <strain evidence="1">MK2</strain>
    </source>
</reference>
<evidence type="ECO:0000313" key="2">
    <source>
        <dbReference type="Proteomes" id="UP000654913"/>
    </source>
</evidence>
<gene>
    <name evidence="1" type="ORF">APUU_41731S</name>
</gene>
<dbReference type="Proteomes" id="UP000654913">
    <property type="component" value="Chromosome 4"/>
</dbReference>
<dbReference type="OrthoDB" id="10261951at2759"/>
<protein>
    <submittedName>
        <fullName evidence="1">Uncharacterized protein</fullName>
    </submittedName>
</protein>
<accession>A0A7R8ANV2</accession>
<name>A0A7R8ANV2_9EURO</name>
<evidence type="ECO:0000313" key="1">
    <source>
        <dbReference type="EMBL" id="BCS25287.1"/>
    </source>
</evidence>
<sequence>MTTATVRDLDHALKLSDGQPQETGRLCDPPMGLSSSQVFEAEKTISPTDTSPREDVDLVDRHNIVDTDLSTFFSGTMVLFSLYTGVPMPKPTKASTKCPLVLIEAKIQGAMHEFNIQSFHQTLGIRPFVSDLNNSQIQQLDNEILTKIVQLAMQAMLHRTRIGGYSHVLCPTRIVEAILVWRTHPTSHNRNQIEGPFRPTTLQHRFPEHHPAIDLLYWDELRDQLILCEERLEIRAVVYRWLLSSVIEFPDYSAAVSALKLFVFLANPASLPLETVADPEMISIPLVDITEREIGEYIQGLMASYRLNCFNERRLPASMAGEYPFLDLSNIITHYPIISITQLPLLSENLVP</sequence>
<dbReference type="EMBL" id="AP024446">
    <property type="protein sequence ID" value="BCS25287.1"/>
    <property type="molecule type" value="Genomic_DNA"/>
</dbReference>
<keyword evidence="2" id="KW-1185">Reference proteome</keyword>
<dbReference type="InterPro" id="IPR021833">
    <property type="entry name" value="DUF3425"/>
</dbReference>
<dbReference type="AlphaFoldDB" id="A0A7R8ANV2"/>
<dbReference type="GeneID" id="64975292"/>
<reference evidence="1" key="2">
    <citation type="submission" date="2021-02" db="EMBL/GenBank/DDBJ databases">
        <title>Aspergillus puulaauensis MK2 genome sequence.</title>
        <authorList>
            <person name="Futagami T."/>
            <person name="Mori K."/>
            <person name="Kadooka C."/>
            <person name="Tanaka T."/>
        </authorList>
    </citation>
    <scope>NUCLEOTIDE SEQUENCE</scope>
    <source>
        <strain evidence="1">MK2</strain>
    </source>
</reference>
<dbReference type="RefSeq" id="XP_041557481.1">
    <property type="nucleotide sequence ID" value="XM_041704947.1"/>
</dbReference>
<organism evidence="1 2">
    <name type="scientific">Aspergillus puulaauensis</name>
    <dbReference type="NCBI Taxonomy" id="1220207"/>
    <lineage>
        <taxon>Eukaryota</taxon>
        <taxon>Fungi</taxon>
        <taxon>Dikarya</taxon>
        <taxon>Ascomycota</taxon>
        <taxon>Pezizomycotina</taxon>
        <taxon>Eurotiomycetes</taxon>
        <taxon>Eurotiomycetidae</taxon>
        <taxon>Eurotiales</taxon>
        <taxon>Aspergillaceae</taxon>
        <taxon>Aspergillus</taxon>
    </lineage>
</organism>
<proteinExistence type="predicted"/>
<dbReference type="Pfam" id="PF11905">
    <property type="entry name" value="DUF3425"/>
    <property type="match status" value="1"/>
</dbReference>
<dbReference type="KEGG" id="apuu:APUU_41731S"/>